<name>A0A507BMM7_9PEZI</name>
<keyword evidence="2" id="KW-0472">Membrane</keyword>
<dbReference type="OrthoDB" id="409136at2759"/>
<keyword evidence="2" id="KW-1133">Transmembrane helix</keyword>
<evidence type="ECO:0000313" key="4">
    <source>
        <dbReference type="Proteomes" id="UP000319257"/>
    </source>
</evidence>
<evidence type="ECO:0000256" key="2">
    <source>
        <dbReference type="SAM" id="Phobius"/>
    </source>
</evidence>
<accession>A0A507BMM7</accession>
<feature type="compositionally biased region" description="Polar residues" evidence="1">
    <location>
        <begin position="501"/>
        <end position="519"/>
    </location>
</feature>
<organism evidence="3 4">
    <name type="scientific">Thyridium curvatum</name>
    <dbReference type="NCBI Taxonomy" id="1093900"/>
    <lineage>
        <taxon>Eukaryota</taxon>
        <taxon>Fungi</taxon>
        <taxon>Dikarya</taxon>
        <taxon>Ascomycota</taxon>
        <taxon>Pezizomycotina</taxon>
        <taxon>Sordariomycetes</taxon>
        <taxon>Sordariomycetidae</taxon>
        <taxon>Thyridiales</taxon>
        <taxon>Thyridiaceae</taxon>
        <taxon>Thyridium</taxon>
    </lineage>
</organism>
<sequence>MTSTTMNRYWIPQEDIHKKVISSEIQHYLGPDATVRAYSKDGEDGYLITTPGPCFSDEQIDELRVKSKEMWNRQAALRSESGEKEVPLKRPLHPPVIISRGGEGGASRRRRPLHRWYSHHLNLYNRNLTIQQGSDLSKADPDLNTDVIDLQPMSRKHHISQRSNEQNEFSSSAVSTSASNLYESEGRHGKVLGGMGWDKSCALGGGEESHTDSGTSIDEGHKSAGKELAQLLLRRYDISDAGLALLSTFGPMRLQDDLARTLSHFGRDLKREASSPTEQSAVHFVIQSRKRIAASMVEALILHRGHETLGFADVTTNNDKEHRIQEDLGLEHHIKSPVEEVWTDQDAEVDESEIESEIISNLDCVKSFIANSKALRILSGRFKYWPIEQGRVDQQENHCSFDHEEEQRSSNVQTSDQQGHNMSTSLPDSEGANLNSATGGETVISEDFQLLDPITSSEREHHASTNTPMDFTMLIWKQRCGRRLQLTVPKENETALRRFIQNTAASGSPPKASSTTSDSDGPYERHTSRSSSQALASTSASESDRANTVDTDPSSVGSDEEGPQYPDAAPGTRKYLLLCAKSGVHRISLAHIDLTNMNHDEVLFQHIRTEYARLRGRAARNPFLVPRTMHYIKLQLVFRHKSKECVGNFYLDTADSIPPPKHVREGLYTYKPCPVDMPPFPIHPHVFMHSFLYPGDHCGSQIFQRLPKKMHCQLSCQDDPFQTPMGWGICIVDGFDWRLLRILVLSTVLVSCVVTVLWSALMKDVQGGTGMGQYAMALLAMSLTVIGLELAYGNLDSCM</sequence>
<feature type="compositionally biased region" description="Low complexity" evidence="1">
    <location>
        <begin position="529"/>
        <end position="541"/>
    </location>
</feature>
<dbReference type="EMBL" id="SKBQ01000125">
    <property type="protein sequence ID" value="TPX17990.1"/>
    <property type="molecule type" value="Genomic_DNA"/>
</dbReference>
<keyword evidence="2" id="KW-0812">Transmembrane</keyword>
<dbReference type="PANTHER" id="PTHR39609">
    <property type="entry name" value="RFEG-RELATED"/>
    <property type="match status" value="1"/>
</dbReference>
<feature type="transmembrane region" description="Helical" evidence="2">
    <location>
        <begin position="739"/>
        <end position="762"/>
    </location>
</feature>
<comment type="caution">
    <text evidence="3">The sequence shown here is derived from an EMBL/GenBank/DDBJ whole genome shotgun (WGS) entry which is preliminary data.</text>
</comment>
<dbReference type="PANTHER" id="PTHR39609:SF2">
    <property type="entry name" value="TRANSCRIPTION FACTOR RFEG"/>
    <property type="match status" value="1"/>
</dbReference>
<dbReference type="GeneID" id="41979384"/>
<feature type="compositionally biased region" description="Polar residues" evidence="1">
    <location>
        <begin position="409"/>
        <end position="438"/>
    </location>
</feature>
<proteinExistence type="predicted"/>
<feature type="region of interest" description="Disordered" evidence="1">
    <location>
        <begin position="501"/>
        <end position="569"/>
    </location>
</feature>
<protein>
    <submittedName>
        <fullName evidence="3">Uncharacterized protein</fullName>
    </submittedName>
</protein>
<reference evidence="3 4" key="1">
    <citation type="submission" date="2019-06" db="EMBL/GenBank/DDBJ databases">
        <title>Draft genome sequence of the filamentous fungus Phialemoniopsis curvata isolated from diesel fuel.</title>
        <authorList>
            <person name="Varaljay V.A."/>
            <person name="Lyon W.J."/>
            <person name="Crouch A.L."/>
            <person name="Drake C.E."/>
            <person name="Hollomon J.M."/>
            <person name="Nadeau L.J."/>
            <person name="Nunn H.S."/>
            <person name="Stevenson B.S."/>
            <person name="Bojanowski C.L."/>
            <person name="Crookes-Goodson W.J."/>
        </authorList>
    </citation>
    <scope>NUCLEOTIDE SEQUENCE [LARGE SCALE GENOMIC DNA]</scope>
    <source>
        <strain evidence="3 4">D216</strain>
    </source>
</reference>
<feature type="transmembrane region" description="Helical" evidence="2">
    <location>
        <begin position="774"/>
        <end position="793"/>
    </location>
</feature>
<evidence type="ECO:0000313" key="3">
    <source>
        <dbReference type="EMBL" id="TPX17990.1"/>
    </source>
</evidence>
<dbReference type="RefSeq" id="XP_030999701.1">
    <property type="nucleotide sequence ID" value="XM_031134721.1"/>
</dbReference>
<dbReference type="AlphaFoldDB" id="A0A507BMM7"/>
<gene>
    <name evidence="3" type="ORF">E0L32_011937</name>
</gene>
<keyword evidence="4" id="KW-1185">Reference proteome</keyword>
<evidence type="ECO:0000256" key="1">
    <source>
        <dbReference type="SAM" id="MobiDB-lite"/>
    </source>
</evidence>
<dbReference type="Proteomes" id="UP000319257">
    <property type="component" value="Unassembled WGS sequence"/>
</dbReference>
<feature type="compositionally biased region" description="Polar residues" evidence="1">
    <location>
        <begin position="548"/>
        <end position="557"/>
    </location>
</feature>
<dbReference type="InParanoid" id="A0A507BMM7"/>
<feature type="region of interest" description="Disordered" evidence="1">
    <location>
        <begin position="400"/>
        <end position="438"/>
    </location>
</feature>
<feature type="region of interest" description="Disordered" evidence="1">
    <location>
        <begin position="153"/>
        <end position="174"/>
    </location>
</feature>